<dbReference type="Proteomes" id="UP000001070">
    <property type="component" value="Unassembled WGS sequence"/>
</dbReference>
<organism evidence="3">
    <name type="scientific">Drosophila grimshawi</name>
    <name type="common">Hawaiian fruit fly</name>
    <name type="synonym">Idiomyia grimshawi</name>
    <dbReference type="NCBI Taxonomy" id="7222"/>
    <lineage>
        <taxon>Eukaryota</taxon>
        <taxon>Metazoa</taxon>
        <taxon>Ecdysozoa</taxon>
        <taxon>Arthropoda</taxon>
        <taxon>Hexapoda</taxon>
        <taxon>Insecta</taxon>
        <taxon>Pterygota</taxon>
        <taxon>Neoptera</taxon>
        <taxon>Endopterygota</taxon>
        <taxon>Diptera</taxon>
        <taxon>Brachycera</taxon>
        <taxon>Muscomorpha</taxon>
        <taxon>Ephydroidea</taxon>
        <taxon>Drosophilidae</taxon>
        <taxon>Drosophila</taxon>
        <taxon>Hawaiian Drosophila</taxon>
    </lineage>
</organism>
<feature type="compositionally biased region" description="Basic and acidic residues" evidence="1">
    <location>
        <begin position="104"/>
        <end position="119"/>
    </location>
</feature>
<name>B4JES4_DROGR</name>
<feature type="region of interest" description="Disordered" evidence="1">
    <location>
        <begin position="1"/>
        <end position="23"/>
    </location>
</feature>
<evidence type="ECO:0000313" key="2">
    <source>
        <dbReference type="EMBL" id="EDV93205.1"/>
    </source>
</evidence>
<dbReference type="HOGENOM" id="CLU_114262_0_0_1"/>
<dbReference type="AlphaFoldDB" id="B4JES4"/>
<protein>
    <submittedName>
        <fullName evidence="2">GH18397</fullName>
    </submittedName>
</protein>
<feature type="region of interest" description="Disordered" evidence="1">
    <location>
        <begin position="104"/>
        <end position="124"/>
    </location>
</feature>
<sequence length="191" mass="22910">MENSINADANNDDPLALQPETEDSVEYGINISFEPEIIEDTRQLRRSKRCSNNQLRVEVQQTEVELRQTDDDSSPAPLFPFTLKMVERIKRMKQRMLVTLKQLPERSEKRANQTRESRQRATNADVDYRRKETEMKIAKTKKQRQMQRAKKREENRRYLTKRCRSENTEQKTALNEYRRLYRTNRKPINFA</sequence>
<feature type="region of interest" description="Disordered" evidence="1">
    <location>
        <begin position="138"/>
        <end position="158"/>
    </location>
</feature>
<feature type="compositionally biased region" description="Basic residues" evidence="1">
    <location>
        <begin position="138"/>
        <end position="150"/>
    </location>
</feature>
<dbReference type="InParanoid" id="B4JES4"/>
<keyword evidence="3" id="KW-1185">Reference proteome</keyword>
<dbReference type="EMBL" id="CH916369">
    <property type="protein sequence ID" value="EDV93205.1"/>
    <property type="molecule type" value="Genomic_DNA"/>
</dbReference>
<accession>B4JES4</accession>
<evidence type="ECO:0000256" key="1">
    <source>
        <dbReference type="SAM" id="MobiDB-lite"/>
    </source>
</evidence>
<evidence type="ECO:0000313" key="3">
    <source>
        <dbReference type="Proteomes" id="UP000001070"/>
    </source>
</evidence>
<gene>
    <name evidence="2" type="primary">Dgri\GH18397</name>
    <name evidence="2" type="ORF">Dgri_GH18397</name>
</gene>
<dbReference type="OMA" id="SARHEYQ"/>
<proteinExistence type="predicted"/>
<reference evidence="2 3" key="1">
    <citation type="journal article" date="2007" name="Nature">
        <title>Evolution of genes and genomes on the Drosophila phylogeny.</title>
        <authorList>
            <consortium name="Drosophila 12 Genomes Consortium"/>
            <person name="Clark A.G."/>
            <person name="Eisen M.B."/>
            <person name="Smith D.R."/>
            <person name="Bergman C.M."/>
            <person name="Oliver B."/>
            <person name="Markow T.A."/>
            <person name="Kaufman T.C."/>
            <person name="Kellis M."/>
            <person name="Gelbart W."/>
            <person name="Iyer V.N."/>
            <person name="Pollard D.A."/>
            <person name="Sackton T.B."/>
            <person name="Larracuente A.M."/>
            <person name="Singh N.D."/>
            <person name="Abad J.P."/>
            <person name="Abt D.N."/>
            <person name="Adryan B."/>
            <person name="Aguade M."/>
            <person name="Akashi H."/>
            <person name="Anderson W.W."/>
            <person name="Aquadro C.F."/>
            <person name="Ardell D.H."/>
            <person name="Arguello R."/>
            <person name="Artieri C.G."/>
            <person name="Barbash D.A."/>
            <person name="Barker D."/>
            <person name="Barsanti P."/>
            <person name="Batterham P."/>
            <person name="Batzoglou S."/>
            <person name="Begun D."/>
            <person name="Bhutkar A."/>
            <person name="Blanco E."/>
            <person name="Bosak S.A."/>
            <person name="Bradley R.K."/>
            <person name="Brand A.D."/>
            <person name="Brent M.R."/>
            <person name="Brooks A.N."/>
            <person name="Brown R.H."/>
            <person name="Butlin R.K."/>
            <person name="Caggese C."/>
            <person name="Calvi B.R."/>
            <person name="Bernardo de Carvalho A."/>
            <person name="Caspi A."/>
            <person name="Castrezana S."/>
            <person name="Celniker S.E."/>
            <person name="Chang J.L."/>
            <person name="Chapple C."/>
            <person name="Chatterji S."/>
            <person name="Chinwalla A."/>
            <person name="Civetta A."/>
            <person name="Clifton S.W."/>
            <person name="Comeron J.M."/>
            <person name="Costello J.C."/>
            <person name="Coyne J.A."/>
            <person name="Daub J."/>
            <person name="David R.G."/>
            <person name="Delcher A.L."/>
            <person name="Delehaunty K."/>
            <person name="Do C.B."/>
            <person name="Ebling H."/>
            <person name="Edwards K."/>
            <person name="Eickbush T."/>
            <person name="Evans J.D."/>
            <person name="Filipski A."/>
            <person name="Findeiss S."/>
            <person name="Freyhult E."/>
            <person name="Fulton L."/>
            <person name="Fulton R."/>
            <person name="Garcia A.C."/>
            <person name="Gardiner A."/>
            <person name="Garfield D.A."/>
            <person name="Garvin B.E."/>
            <person name="Gibson G."/>
            <person name="Gilbert D."/>
            <person name="Gnerre S."/>
            <person name="Godfrey J."/>
            <person name="Good R."/>
            <person name="Gotea V."/>
            <person name="Gravely B."/>
            <person name="Greenberg A.J."/>
            <person name="Griffiths-Jones S."/>
            <person name="Gross S."/>
            <person name="Guigo R."/>
            <person name="Gustafson E.A."/>
            <person name="Haerty W."/>
            <person name="Hahn M.W."/>
            <person name="Halligan D.L."/>
            <person name="Halpern A.L."/>
            <person name="Halter G.M."/>
            <person name="Han M.V."/>
            <person name="Heger A."/>
            <person name="Hillier L."/>
            <person name="Hinrichs A.S."/>
            <person name="Holmes I."/>
            <person name="Hoskins R.A."/>
            <person name="Hubisz M.J."/>
            <person name="Hultmark D."/>
            <person name="Huntley M.A."/>
            <person name="Jaffe D.B."/>
            <person name="Jagadeeshan S."/>
            <person name="Jeck W.R."/>
            <person name="Johnson J."/>
            <person name="Jones C.D."/>
            <person name="Jordan W.C."/>
            <person name="Karpen G.H."/>
            <person name="Kataoka E."/>
            <person name="Keightley P.D."/>
            <person name="Kheradpour P."/>
            <person name="Kirkness E.F."/>
            <person name="Koerich L.B."/>
            <person name="Kristiansen K."/>
            <person name="Kudrna D."/>
            <person name="Kulathinal R.J."/>
            <person name="Kumar S."/>
            <person name="Kwok R."/>
            <person name="Lander E."/>
            <person name="Langley C.H."/>
            <person name="Lapoint R."/>
            <person name="Lazzaro B.P."/>
            <person name="Lee S.J."/>
            <person name="Levesque L."/>
            <person name="Li R."/>
            <person name="Lin C.F."/>
            <person name="Lin M.F."/>
            <person name="Lindblad-Toh K."/>
            <person name="Llopart A."/>
            <person name="Long M."/>
            <person name="Low L."/>
            <person name="Lozovsky E."/>
            <person name="Lu J."/>
            <person name="Luo M."/>
            <person name="Machado C.A."/>
            <person name="Makalowski W."/>
            <person name="Marzo M."/>
            <person name="Matsuda M."/>
            <person name="Matzkin L."/>
            <person name="McAllister B."/>
            <person name="McBride C.S."/>
            <person name="McKernan B."/>
            <person name="McKernan K."/>
            <person name="Mendez-Lago M."/>
            <person name="Minx P."/>
            <person name="Mollenhauer M.U."/>
            <person name="Montooth K."/>
            <person name="Mount S.M."/>
            <person name="Mu X."/>
            <person name="Myers E."/>
            <person name="Negre B."/>
            <person name="Newfeld S."/>
            <person name="Nielsen R."/>
            <person name="Noor M.A."/>
            <person name="O'Grady P."/>
            <person name="Pachter L."/>
            <person name="Papaceit M."/>
            <person name="Parisi M.J."/>
            <person name="Parisi M."/>
            <person name="Parts L."/>
            <person name="Pedersen J.S."/>
            <person name="Pesole G."/>
            <person name="Phillippy A.M."/>
            <person name="Ponting C.P."/>
            <person name="Pop M."/>
            <person name="Porcelli D."/>
            <person name="Powell J.R."/>
            <person name="Prohaska S."/>
            <person name="Pruitt K."/>
            <person name="Puig M."/>
            <person name="Quesneville H."/>
            <person name="Ram K.R."/>
            <person name="Rand D."/>
            <person name="Rasmussen M.D."/>
            <person name="Reed L.K."/>
            <person name="Reenan R."/>
            <person name="Reily A."/>
            <person name="Remington K.A."/>
            <person name="Rieger T.T."/>
            <person name="Ritchie M.G."/>
            <person name="Robin C."/>
            <person name="Rogers Y.H."/>
            <person name="Rohde C."/>
            <person name="Rozas J."/>
            <person name="Rubenfield M.J."/>
            <person name="Ruiz A."/>
            <person name="Russo S."/>
            <person name="Salzberg S.L."/>
            <person name="Sanchez-Gracia A."/>
            <person name="Saranga D.J."/>
            <person name="Sato H."/>
            <person name="Schaeffer S.W."/>
            <person name="Schatz M.C."/>
            <person name="Schlenke T."/>
            <person name="Schwartz R."/>
            <person name="Segarra C."/>
            <person name="Singh R.S."/>
            <person name="Sirot L."/>
            <person name="Sirota M."/>
            <person name="Sisneros N.B."/>
            <person name="Smith C.D."/>
            <person name="Smith T.F."/>
            <person name="Spieth J."/>
            <person name="Stage D.E."/>
            <person name="Stark A."/>
            <person name="Stephan W."/>
            <person name="Strausberg R.L."/>
            <person name="Strempel S."/>
            <person name="Sturgill D."/>
            <person name="Sutton G."/>
            <person name="Sutton G.G."/>
            <person name="Tao W."/>
            <person name="Teichmann S."/>
            <person name="Tobari Y.N."/>
            <person name="Tomimura Y."/>
            <person name="Tsolas J.M."/>
            <person name="Valente V.L."/>
            <person name="Venter E."/>
            <person name="Venter J.C."/>
            <person name="Vicario S."/>
            <person name="Vieira F.G."/>
            <person name="Vilella A.J."/>
            <person name="Villasante A."/>
            <person name="Walenz B."/>
            <person name="Wang J."/>
            <person name="Wasserman M."/>
            <person name="Watts T."/>
            <person name="Wilson D."/>
            <person name="Wilson R.K."/>
            <person name="Wing R.A."/>
            <person name="Wolfner M.F."/>
            <person name="Wong A."/>
            <person name="Wong G.K."/>
            <person name="Wu C.I."/>
            <person name="Wu G."/>
            <person name="Yamamoto D."/>
            <person name="Yang H.P."/>
            <person name="Yang S.P."/>
            <person name="Yorke J.A."/>
            <person name="Yoshida K."/>
            <person name="Zdobnov E."/>
            <person name="Zhang P."/>
            <person name="Zhang Y."/>
            <person name="Zimin A.V."/>
            <person name="Baldwin J."/>
            <person name="Abdouelleil A."/>
            <person name="Abdulkadir J."/>
            <person name="Abebe A."/>
            <person name="Abera B."/>
            <person name="Abreu J."/>
            <person name="Acer S.C."/>
            <person name="Aftuck L."/>
            <person name="Alexander A."/>
            <person name="An P."/>
            <person name="Anderson E."/>
            <person name="Anderson S."/>
            <person name="Arachi H."/>
            <person name="Azer M."/>
            <person name="Bachantsang P."/>
            <person name="Barry A."/>
            <person name="Bayul T."/>
            <person name="Berlin A."/>
            <person name="Bessette D."/>
            <person name="Bloom T."/>
            <person name="Blye J."/>
            <person name="Boguslavskiy L."/>
            <person name="Bonnet C."/>
            <person name="Boukhgalter B."/>
            <person name="Bourzgui I."/>
            <person name="Brown A."/>
            <person name="Cahill P."/>
            <person name="Channer S."/>
            <person name="Cheshatsang Y."/>
            <person name="Chuda L."/>
            <person name="Citroen M."/>
            <person name="Collymore A."/>
            <person name="Cooke P."/>
            <person name="Costello M."/>
            <person name="D'Aco K."/>
            <person name="Daza R."/>
            <person name="De Haan G."/>
            <person name="DeGray S."/>
            <person name="DeMaso C."/>
            <person name="Dhargay N."/>
            <person name="Dooley K."/>
            <person name="Dooley E."/>
            <person name="Doricent M."/>
            <person name="Dorje P."/>
            <person name="Dorjee K."/>
            <person name="Dupes A."/>
            <person name="Elong R."/>
            <person name="Falk J."/>
            <person name="Farina A."/>
            <person name="Faro S."/>
            <person name="Ferguson D."/>
            <person name="Fisher S."/>
            <person name="Foley C.D."/>
            <person name="Franke A."/>
            <person name="Friedrich D."/>
            <person name="Gadbois L."/>
            <person name="Gearin G."/>
            <person name="Gearin C.R."/>
            <person name="Giannoukos G."/>
            <person name="Goode T."/>
            <person name="Graham J."/>
            <person name="Grandbois E."/>
            <person name="Grewal S."/>
            <person name="Gyaltsen K."/>
            <person name="Hafez N."/>
            <person name="Hagos B."/>
            <person name="Hall J."/>
            <person name="Henson C."/>
            <person name="Hollinger A."/>
            <person name="Honan T."/>
            <person name="Huard M.D."/>
            <person name="Hughes L."/>
            <person name="Hurhula B."/>
            <person name="Husby M.E."/>
            <person name="Kamat A."/>
            <person name="Kanga B."/>
            <person name="Kashin S."/>
            <person name="Khazanovich D."/>
            <person name="Kisner P."/>
            <person name="Lance K."/>
            <person name="Lara M."/>
            <person name="Lee W."/>
            <person name="Lennon N."/>
            <person name="Letendre F."/>
            <person name="LeVine R."/>
            <person name="Lipovsky A."/>
            <person name="Liu X."/>
            <person name="Liu J."/>
            <person name="Liu S."/>
            <person name="Lokyitsang T."/>
            <person name="Lokyitsang Y."/>
            <person name="Lubonja R."/>
            <person name="Lui A."/>
            <person name="MacDonald P."/>
            <person name="Magnisalis V."/>
            <person name="Maru K."/>
            <person name="Matthews C."/>
            <person name="McCusker W."/>
            <person name="McDonough S."/>
            <person name="Mehta T."/>
            <person name="Meldrim J."/>
            <person name="Meneus L."/>
            <person name="Mihai O."/>
            <person name="Mihalev A."/>
            <person name="Mihova T."/>
            <person name="Mittelman R."/>
            <person name="Mlenga V."/>
            <person name="Montmayeur A."/>
            <person name="Mulrain L."/>
            <person name="Navidi A."/>
            <person name="Naylor J."/>
            <person name="Negash T."/>
            <person name="Nguyen T."/>
            <person name="Nguyen N."/>
            <person name="Nicol R."/>
            <person name="Norbu C."/>
            <person name="Norbu N."/>
            <person name="Novod N."/>
            <person name="O'Neill B."/>
            <person name="Osman S."/>
            <person name="Markiewicz E."/>
            <person name="Oyono O.L."/>
            <person name="Patti C."/>
            <person name="Phunkhang P."/>
            <person name="Pierre F."/>
            <person name="Priest M."/>
            <person name="Raghuraman S."/>
            <person name="Rege F."/>
            <person name="Reyes R."/>
            <person name="Rise C."/>
            <person name="Rogov P."/>
            <person name="Ross K."/>
            <person name="Ryan E."/>
            <person name="Settipalli S."/>
            <person name="Shea T."/>
            <person name="Sherpa N."/>
            <person name="Shi L."/>
            <person name="Shih D."/>
            <person name="Sparrow T."/>
            <person name="Spaulding J."/>
            <person name="Stalker J."/>
            <person name="Stange-Thomann N."/>
            <person name="Stavropoulos S."/>
            <person name="Stone C."/>
            <person name="Strader C."/>
            <person name="Tesfaye S."/>
            <person name="Thomson T."/>
            <person name="Thoulutsang Y."/>
            <person name="Thoulutsang D."/>
            <person name="Topham K."/>
            <person name="Topping I."/>
            <person name="Tsamla T."/>
            <person name="Vassiliev H."/>
            <person name="Vo A."/>
            <person name="Wangchuk T."/>
            <person name="Wangdi T."/>
            <person name="Weiand M."/>
            <person name="Wilkinson J."/>
            <person name="Wilson A."/>
            <person name="Yadav S."/>
            <person name="Young G."/>
            <person name="Yu Q."/>
            <person name="Zembek L."/>
            <person name="Zhong D."/>
            <person name="Zimmer A."/>
            <person name="Zwirko Z."/>
            <person name="Jaffe D.B."/>
            <person name="Alvarez P."/>
            <person name="Brockman W."/>
            <person name="Butler J."/>
            <person name="Chin C."/>
            <person name="Gnerre S."/>
            <person name="Grabherr M."/>
            <person name="Kleber M."/>
            <person name="Mauceli E."/>
            <person name="MacCallum I."/>
        </authorList>
    </citation>
    <scope>NUCLEOTIDE SEQUENCE [LARGE SCALE GENOMIC DNA]</scope>
    <source>
        <strain evidence="3">Tucson 15287-2541.00</strain>
    </source>
</reference>
<dbReference type="eggNOG" id="ENOG502T6Y4">
    <property type="taxonomic scope" value="Eukaryota"/>
</dbReference>